<evidence type="ECO:0000259" key="10">
    <source>
        <dbReference type="Pfam" id="PF02875"/>
    </source>
</evidence>
<dbReference type="PANTHER" id="PTHR23135:SF4">
    <property type="entry name" value="UDP-N-ACETYLMURAMOYL-L-ALANYL-D-GLUTAMATE--2,6-DIAMINOPIMELATE LIGASE MURE HOMOLOG, CHLOROPLASTIC"/>
    <property type="match status" value="1"/>
</dbReference>
<evidence type="ECO:0000313" key="13">
    <source>
        <dbReference type="Proteomes" id="UP001589830"/>
    </source>
</evidence>
<dbReference type="SUPFAM" id="SSF53623">
    <property type="entry name" value="MurD-like peptide ligases, catalytic domain"/>
    <property type="match status" value="1"/>
</dbReference>
<reference evidence="12 13" key="1">
    <citation type="submission" date="2024-09" db="EMBL/GenBank/DDBJ databases">
        <authorList>
            <person name="Sun Q."/>
            <person name="Mori K."/>
        </authorList>
    </citation>
    <scope>NUCLEOTIDE SEQUENCE [LARGE SCALE GENOMIC DNA]</scope>
    <source>
        <strain evidence="12 13">NCAIM B.02340</strain>
    </source>
</reference>
<evidence type="ECO:0000256" key="4">
    <source>
        <dbReference type="ARBA" id="ARBA00022984"/>
    </source>
</evidence>
<protein>
    <recommendedName>
        <fullName evidence="7">UDP-N-acetylmuramyl-tripeptide synthetase</fullName>
        <ecNumber evidence="7">6.3.2.-</ecNumber>
    </recommendedName>
    <alternativeName>
        <fullName evidence="7">UDP-MurNAc-tripeptide synthetase</fullName>
    </alternativeName>
</protein>
<dbReference type="InterPro" id="IPR004101">
    <property type="entry name" value="Mur_ligase_C"/>
</dbReference>
<dbReference type="InterPro" id="IPR035911">
    <property type="entry name" value="MurE/MurF_N"/>
</dbReference>
<dbReference type="GO" id="GO:0008765">
    <property type="term" value="F:UDP-N-acetylmuramoylalanyl-D-glutamate-2,6-diaminopimelate ligase activity"/>
    <property type="evidence" value="ECO:0007669"/>
    <property type="project" value="UniProtKB-EC"/>
</dbReference>
<evidence type="ECO:0000256" key="6">
    <source>
        <dbReference type="ARBA" id="ARBA00023316"/>
    </source>
</evidence>
<name>A0ABV6Q1Z2_9DEIN</name>
<evidence type="ECO:0000259" key="9">
    <source>
        <dbReference type="Pfam" id="PF01225"/>
    </source>
</evidence>
<feature type="domain" description="Mur ligase C-terminal" evidence="10">
    <location>
        <begin position="325"/>
        <end position="451"/>
    </location>
</feature>
<dbReference type="Pfam" id="PF02875">
    <property type="entry name" value="Mur_ligase_C"/>
    <property type="match status" value="1"/>
</dbReference>
<feature type="binding site" evidence="7">
    <location>
        <position position="181"/>
    </location>
    <ligand>
        <name>UDP-N-acetyl-alpha-D-muramoyl-L-alanyl-D-glutamate</name>
        <dbReference type="ChEBI" id="CHEBI:83900"/>
    </ligand>
</feature>
<comment type="function">
    <text evidence="7">Catalyzes the addition of an amino acid to the nucleotide precursor UDP-N-acetylmuramoyl-L-alanyl-D-glutamate (UMAG) in the biosynthesis of bacterial cell-wall peptidoglycan.</text>
</comment>
<organism evidence="12 13">
    <name type="scientific">Thermus composti</name>
    <dbReference type="NCBI Taxonomy" id="532059"/>
    <lineage>
        <taxon>Bacteria</taxon>
        <taxon>Thermotogati</taxon>
        <taxon>Deinococcota</taxon>
        <taxon>Deinococci</taxon>
        <taxon>Thermales</taxon>
        <taxon>Thermaceae</taxon>
        <taxon>Thermus</taxon>
    </lineage>
</organism>
<feature type="domain" description="Mur ligase central" evidence="11">
    <location>
        <begin position="108"/>
        <end position="303"/>
    </location>
</feature>
<comment type="caution">
    <text evidence="7">Lacks conserved residue(s) required for the propagation of feature annotation.</text>
</comment>
<dbReference type="InterPro" id="IPR000713">
    <property type="entry name" value="Mur_ligase_N"/>
</dbReference>
<dbReference type="InterPro" id="IPR036565">
    <property type="entry name" value="Mur-like_cat_sf"/>
</dbReference>
<dbReference type="NCBIfam" id="TIGR01085">
    <property type="entry name" value="murE"/>
    <property type="match status" value="1"/>
</dbReference>
<keyword evidence="13" id="KW-1185">Reference proteome</keyword>
<evidence type="ECO:0000256" key="5">
    <source>
        <dbReference type="ARBA" id="ARBA00023306"/>
    </source>
</evidence>
<dbReference type="PANTHER" id="PTHR23135">
    <property type="entry name" value="MUR LIGASE FAMILY MEMBER"/>
    <property type="match status" value="1"/>
</dbReference>
<keyword evidence="7" id="KW-0460">Magnesium</keyword>
<evidence type="ECO:0000256" key="2">
    <source>
        <dbReference type="ARBA" id="ARBA00022618"/>
    </source>
</evidence>
<dbReference type="InterPro" id="IPR005761">
    <property type="entry name" value="UDP-N-AcMur-Glu-dNH2Pim_ligase"/>
</dbReference>
<comment type="caution">
    <text evidence="12">The sequence shown here is derived from an EMBL/GenBank/DDBJ whole genome shotgun (WGS) entry which is preliminary data.</text>
</comment>
<feature type="domain" description="Mur ligase N-terminal catalytic" evidence="9">
    <location>
        <begin position="19"/>
        <end position="96"/>
    </location>
</feature>
<dbReference type="HAMAP" id="MF_00208">
    <property type="entry name" value="MurE"/>
    <property type="match status" value="1"/>
</dbReference>
<feature type="binding site" evidence="7">
    <location>
        <position position="26"/>
    </location>
    <ligand>
        <name>UDP-N-acetyl-alpha-D-muramoyl-L-alanyl-D-glutamate</name>
        <dbReference type="ChEBI" id="CHEBI:83900"/>
    </ligand>
</feature>
<sequence>MTLEALFAPFGLKAPPLEVRGITLDSRRVAPGFVFVAVPGVPLPHRKPLDGHDFIEDALRRGAIAVVGERPLALPVPYLRVADSRQALAELARRFYGNPDQKLTLLGVTGSKGKSTTASLLHHLLWEGGVGAALLSTVGLRLGRERRPPLGHFTTPEAPEVYAFLREAVDLGLEAAVLEVSSHALALKRVEGLSYRVGVFVSFYPDDHLDLHGTPEAYFQAKALLVERSELAVLNTALPHLDQLRGRPHLLFGPGGEVWAEGVREKEEGLAFTLHTPWGKGEAFLPMLGAYNVENALAALAAALALELPLEGLLEALGRFPGVPGRMEVVQQAPFRLVIDFAHTGKSLEEALRTLRRTTPGRLLLVVGAAGERDPRRREDIGKVAARLADKTFFTEEDHRTEPLEAILQALAEAARKEGGDFVLVPDRKEAILLAVLEAQPGDTVLLAGKGHENTLEKGQEALPWDERAVALWALEVRKEALGQGGKARQEEEA</sequence>
<evidence type="ECO:0000256" key="7">
    <source>
        <dbReference type="HAMAP-Rule" id="MF_00208"/>
    </source>
</evidence>
<dbReference type="SUPFAM" id="SSF53244">
    <property type="entry name" value="MurD-like peptide ligases, peptide-binding domain"/>
    <property type="match status" value="1"/>
</dbReference>
<evidence type="ECO:0000256" key="1">
    <source>
        <dbReference type="ARBA" id="ARBA00005898"/>
    </source>
</evidence>
<dbReference type="Gene3D" id="3.40.1190.10">
    <property type="entry name" value="Mur-like, catalytic domain"/>
    <property type="match status" value="1"/>
</dbReference>
<keyword evidence="4 7" id="KW-0573">Peptidoglycan synthesis</keyword>
<dbReference type="InterPro" id="IPR013221">
    <property type="entry name" value="Mur_ligase_cen"/>
</dbReference>
<keyword evidence="7" id="KW-0963">Cytoplasm</keyword>
<dbReference type="Proteomes" id="UP001589830">
    <property type="component" value="Unassembled WGS sequence"/>
</dbReference>
<feature type="binding site" evidence="7">
    <location>
        <begin position="154"/>
        <end position="155"/>
    </location>
    <ligand>
        <name>UDP-N-acetyl-alpha-D-muramoyl-L-alanyl-D-glutamate</name>
        <dbReference type="ChEBI" id="CHEBI:83900"/>
    </ligand>
</feature>
<dbReference type="Pfam" id="PF08245">
    <property type="entry name" value="Mur_ligase_M"/>
    <property type="match status" value="1"/>
</dbReference>
<keyword evidence="3 7" id="KW-0133">Cell shape</keyword>
<proteinExistence type="inferred from homology"/>
<dbReference type="Pfam" id="PF01225">
    <property type="entry name" value="Mur_ligase"/>
    <property type="match status" value="1"/>
</dbReference>
<dbReference type="Gene3D" id="3.40.1390.10">
    <property type="entry name" value="MurE/MurF, N-terminal domain"/>
    <property type="match status" value="1"/>
</dbReference>
<feature type="binding site" evidence="7">
    <location>
        <position position="189"/>
    </location>
    <ligand>
        <name>UDP-N-acetyl-alpha-D-muramoyl-L-alanyl-D-glutamate</name>
        <dbReference type="ChEBI" id="CHEBI:83900"/>
    </ligand>
</feature>
<gene>
    <name evidence="7" type="primary">murE</name>
    <name evidence="12" type="ORF">ACFFFP_08150</name>
</gene>
<dbReference type="EMBL" id="JBHLTW010000034">
    <property type="protein sequence ID" value="MFC0596132.1"/>
    <property type="molecule type" value="Genomic_DNA"/>
</dbReference>
<dbReference type="EC" id="6.3.2.-" evidence="7"/>
<keyword evidence="7" id="KW-0067">ATP-binding</keyword>
<comment type="subcellular location">
    <subcellularLocation>
        <location evidence="7 8">Cytoplasm</location>
    </subcellularLocation>
</comment>
<dbReference type="Gene3D" id="3.90.190.20">
    <property type="entry name" value="Mur ligase, C-terminal domain"/>
    <property type="match status" value="1"/>
</dbReference>
<comment type="cofactor">
    <cofactor evidence="7">
        <name>Mg(2+)</name>
        <dbReference type="ChEBI" id="CHEBI:18420"/>
    </cofactor>
</comment>
<keyword evidence="7 12" id="KW-0436">Ligase</keyword>
<dbReference type="SUPFAM" id="SSF63418">
    <property type="entry name" value="MurE/MurF N-terminal domain"/>
    <property type="match status" value="1"/>
</dbReference>
<keyword evidence="6 7" id="KW-0961">Cell wall biogenesis/degradation</keyword>
<dbReference type="InterPro" id="IPR036615">
    <property type="entry name" value="Mur_ligase_C_dom_sf"/>
</dbReference>
<evidence type="ECO:0000313" key="12">
    <source>
        <dbReference type="EMBL" id="MFC0596132.1"/>
    </source>
</evidence>
<dbReference type="RefSeq" id="WP_188846279.1">
    <property type="nucleotide sequence ID" value="NZ_BMPJ01000005.1"/>
</dbReference>
<evidence type="ECO:0000256" key="3">
    <source>
        <dbReference type="ARBA" id="ARBA00022960"/>
    </source>
</evidence>
<keyword evidence="7" id="KW-0547">Nucleotide-binding</keyword>
<feature type="modified residue" description="N6-carboxylysine" evidence="7">
    <location>
        <position position="222"/>
    </location>
</feature>
<feature type="binding site" evidence="7">
    <location>
        <position position="24"/>
    </location>
    <ligand>
        <name>UDP-N-acetyl-alpha-D-muramoyl-L-alanyl-D-glutamate</name>
        <dbReference type="ChEBI" id="CHEBI:83900"/>
    </ligand>
</feature>
<keyword evidence="2 7" id="KW-0132">Cell division</keyword>
<accession>A0ABV6Q1Z2</accession>
<evidence type="ECO:0000259" key="11">
    <source>
        <dbReference type="Pfam" id="PF08245"/>
    </source>
</evidence>
<comment type="similarity">
    <text evidence="1 7">Belongs to the MurCDEF family. MurE subfamily.</text>
</comment>
<comment type="PTM">
    <text evidence="7">Carboxylation is probably crucial for Mg(2+) binding and, consequently, for the gamma-phosphate positioning of ATP.</text>
</comment>
<evidence type="ECO:0000256" key="8">
    <source>
        <dbReference type="RuleBase" id="RU004135"/>
    </source>
</evidence>
<comment type="pathway">
    <text evidence="7 8">Cell wall biogenesis; peptidoglycan biosynthesis.</text>
</comment>
<keyword evidence="5 7" id="KW-0131">Cell cycle</keyword>